<keyword evidence="2" id="KW-1185">Reference proteome</keyword>
<evidence type="ECO:0000256" key="1">
    <source>
        <dbReference type="ARBA" id="ARBA00011012"/>
    </source>
</evidence>
<sequence>MSFSFFRSASRSPQWTPLELVYAIREGLRALDTETGAKALEEVEKNILSMKQLLSGNGEAELDPNQVSQVAVEVCKDDLLSLFVLKLPTLGWQARKDLGRCWCILLSQKVGSSYCCVDYIDNHVELLDFLIVCYNNKEIALNCGNMLRECIKYPTLAKYILESTSFELFFTYVELPNFDIASDALATFKDLLTRHENAVSQFLSSNFEQFFDRYEKLLTSANYVTRRQSLKFLSDLLLESPNTHIMKRYILEVRYLKIMMELLQDSSKNIQRSAFHVFKVFVANPNKPQEVIDTLLKNRDILVMRLSNLPTSKGGEDEQQLEEERDLIIQEIESMSSSPNSIS</sequence>
<accession>A0AB40C9M3</accession>
<protein>
    <submittedName>
        <fullName evidence="3">Calcium-binding protein 39-like isoform X1</fullName>
    </submittedName>
</protein>
<organism evidence="2 3">
    <name type="scientific">Dioscorea cayennensis subsp. rotundata</name>
    <name type="common">White Guinea yam</name>
    <name type="synonym">Dioscorea rotundata</name>
    <dbReference type="NCBI Taxonomy" id="55577"/>
    <lineage>
        <taxon>Eukaryota</taxon>
        <taxon>Viridiplantae</taxon>
        <taxon>Streptophyta</taxon>
        <taxon>Embryophyta</taxon>
        <taxon>Tracheophyta</taxon>
        <taxon>Spermatophyta</taxon>
        <taxon>Magnoliopsida</taxon>
        <taxon>Liliopsida</taxon>
        <taxon>Dioscoreales</taxon>
        <taxon>Dioscoreaceae</taxon>
        <taxon>Dioscorea</taxon>
    </lineage>
</organism>
<dbReference type="RefSeq" id="XP_039136575.1">
    <property type="nucleotide sequence ID" value="XM_039280641.1"/>
</dbReference>
<evidence type="ECO:0000313" key="2">
    <source>
        <dbReference type="Proteomes" id="UP001515500"/>
    </source>
</evidence>
<dbReference type="Pfam" id="PF08569">
    <property type="entry name" value="Mo25"/>
    <property type="match status" value="1"/>
</dbReference>
<gene>
    <name evidence="3" type="primary">LOC120273901</name>
</gene>
<dbReference type="PANTHER" id="PTHR10182">
    <property type="entry name" value="CALCIUM-BINDING PROTEIN 39-RELATED"/>
    <property type="match status" value="1"/>
</dbReference>
<name>A0AB40C9M3_DIOCR</name>
<dbReference type="SUPFAM" id="SSF48371">
    <property type="entry name" value="ARM repeat"/>
    <property type="match status" value="1"/>
</dbReference>
<proteinExistence type="inferred from homology"/>
<dbReference type="Gene3D" id="1.25.10.10">
    <property type="entry name" value="Leucine-rich Repeat Variant"/>
    <property type="match status" value="1"/>
</dbReference>
<dbReference type="InterPro" id="IPR016024">
    <property type="entry name" value="ARM-type_fold"/>
</dbReference>
<dbReference type="FunFam" id="1.25.10.10:FF:000247">
    <property type="entry name" value="calcium-binding protein 39"/>
    <property type="match status" value="1"/>
</dbReference>
<dbReference type="GO" id="GO:0043539">
    <property type="term" value="F:protein serine/threonine kinase activator activity"/>
    <property type="evidence" value="ECO:0007669"/>
    <property type="project" value="TreeGrafter"/>
</dbReference>
<evidence type="ECO:0000313" key="3">
    <source>
        <dbReference type="RefSeq" id="XP_039136575.1"/>
    </source>
</evidence>
<dbReference type="InterPro" id="IPR011989">
    <property type="entry name" value="ARM-like"/>
</dbReference>
<dbReference type="AlphaFoldDB" id="A0AB40C9M3"/>
<dbReference type="GO" id="GO:0035556">
    <property type="term" value="P:intracellular signal transduction"/>
    <property type="evidence" value="ECO:0007669"/>
    <property type="project" value="TreeGrafter"/>
</dbReference>
<reference evidence="3" key="1">
    <citation type="submission" date="2025-08" db="UniProtKB">
        <authorList>
            <consortium name="RefSeq"/>
        </authorList>
    </citation>
    <scope>IDENTIFICATION</scope>
</reference>
<dbReference type="PANTHER" id="PTHR10182:SF3">
    <property type="entry name" value="PROTEIN MO25"/>
    <property type="match status" value="1"/>
</dbReference>
<dbReference type="Proteomes" id="UP001515500">
    <property type="component" value="Chromosome 12"/>
</dbReference>
<dbReference type="InterPro" id="IPR013878">
    <property type="entry name" value="Mo25"/>
</dbReference>
<dbReference type="GeneID" id="120273901"/>
<comment type="similarity">
    <text evidence="1">Belongs to the Mo25 family.</text>
</comment>